<reference evidence="7" key="1">
    <citation type="submission" date="2018-06" db="EMBL/GenBank/DDBJ databases">
        <authorList>
            <person name="Zhirakovskaya E."/>
        </authorList>
    </citation>
    <scope>NUCLEOTIDE SEQUENCE</scope>
</reference>
<dbReference type="GO" id="GO:0016020">
    <property type="term" value="C:membrane"/>
    <property type="evidence" value="ECO:0007669"/>
    <property type="project" value="UniProtKB-SubCell"/>
</dbReference>
<organism evidence="7">
    <name type="scientific">hydrothermal vent metagenome</name>
    <dbReference type="NCBI Taxonomy" id="652676"/>
    <lineage>
        <taxon>unclassified sequences</taxon>
        <taxon>metagenomes</taxon>
        <taxon>ecological metagenomes</taxon>
    </lineage>
</organism>
<dbReference type="EMBL" id="UOED01000046">
    <property type="protein sequence ID" value="VAV89545.1"/>
    <property type="molecule type" value="Genomic_DNA"/>
</dbReference>
<evidence type="ECO:0000256" key="2">
    <source>
        <dbReference type="ARBA" id="ARBA00022448"/>
    </source>
</evidence>
<feature type="transmembrane region" description="Helical" evidence="6">
    <location>
        <begin position="137"/>
        <end position="155"/>
    </location>
</feature>
<dbReference type="GO" id="GO:0005315">
    <property type="term" value="F:phosphate transmembrane transporter activity"/>
    <property type="evidence" value="ECO:0007669"/>
    <property type="project" value="InterPro"/>
</dbReference>
<evidence type="ECO:0000256" key="4">
    <source>
        <dbReference type="ARBA" id="ARBA00022989"/>
    </source>
</evidence>
<evidence type="ECO:0000313" key="7">
    <source>
        <dbReference type="EMBL" id="VAV89545.1"/>
    </source>
</evidence>
<feature type="transmembrane region" description="Helical" evidence="6">
    <location>
        <begin position="346"/>
        <end position="369"/>
    </location>
</feature>
<dbReference type="PANTHER" id="PTHR11101:SF80">
    <property type="entry name" value="PHOSPHATE TRANSPORTER"/>
    <property type="match status" value="1"/>
</dbReference>
<dbReference type="Pfam" id="PF01384">
    <property type="entry name" value="PHO4"/>
    <property type="match status" value="1"/>
</dbReference>
<feature type="transmembrane region" description="Helical" evidence="6">
    <location>
        <begin position="109"/>
        <end position="130"/>
    </location>
</feature>
<dbReference type="GO" id="GO:0035435">
    <property type="term" value="P:phosphate ion transmembrane transport"/>
    <property type="evidence" value="ECO:0007669"/>
    <property type="project" value="TreeGrafter"/>
</dbReference>
<dbReference type="InterPro" id="IPR001204">
    <property type="entry name" value="Phos_transporter"/>
</dbReference>
<evidence type="ECO:0000256" key="5">
    <source>
        <dbReference type="ARBA" id="ARBA00023136"/>
    </source>
</evidence>
<keyword evidence="5 6" id="KW-0472">Membrane</keyword>
<keyword evidence="2" id="KW-0813">Transport</keyword>
<feature type="transmembrane region" description="Helical" evidence="6">
    <location>
        <begin position="257"/>
        <end position="278"/>
    </location>
</feature>
<keyword evidence="4 6" id="KW-1133">Transmembrane helix</keyword>
<evidence type="ECO:0000256" key="3">
    <source>
        <dbReference type="ARBA" id="ARBA00022692"/>
    </source>
</evidence>
<evidence type="ECO:0000256" key="1">
    <source>
        <dbReference type="ARBA" id="ARBA00004141"/>
    </source>
</evidence>
<comment type="subcellular location">
    <subcellularLocation>
        <location evidence="1">Membrane</location>
        <topology evidence="1">Multi-pass membrane protein</topology>
    </subcellularLocation>
</comment>
<evidence type="ECO:0000256" key="6">
    <source>
        <dbReference type="SAM" id="Phobius"/>
    </source>
</evidence>
<dbReference type="PANTHER" id="PTHR11101">
    <property type="entry name" value="PHOSPHATE TRANSPORTER"/>
    <property type="match status" value="1"/>
</dbReference>
<sequence length="372" mass="38104">MTMDVMLVILAGIAIAWANGSNDVSKGIATLVGAGMTNYRTAILWGTFFTFAGAMTGAFFAHAMTETFGGKLLTAAASPDMVSALAIIGGAAAWVLLATRTGLPVSTTHAIVGSLLGVALVAFGSEGVAWNKLIWKVALPLSLSPLVALAATMLLRRLWTLWKASGKAADDCICVTVEPQVAFVQGGATAAPALAISTCDTQSTEAVPANALITVDKLHWLSAGLTSFARGMNDAPKLAGLMIAAALLSDTAQTANLTAFLVVAGAMTVGGLMAGLRVTRMLAEKVTVMNHHEGFTANIVTSMLVSAGAIFGLPMSTTHVSASALIGVGVSGQKGNLHMGAVKVMLAAWVITLPGAAAFGIILFWLGWFMQA</sequence>
<keyword evidence="3 6" id="KW-0812">Transmembrane</keyword>
<dbReference type="AlphaFoldDB" id="A0A3B0S229"/>
<name>A0A3B0S229_9ZZZZ</name>
<protein>
    <submittedName>
        <fullName evidence="7">Probable low-affinity inorganic phosphate transporter</fullName>
    </submittedName>
</protein>
<feature type="transmembrane region" description="Helical" evidence="6">
    <location>
        <begin position="299"/>
        <end position="326"/>
    </location>
</feature>
<feature type="transmembrane region" description="Helical" evidence="6">
    <location>
        <begin position="42"/>
        <end position="60"/>
    </location>
</feature>
<proteinExistence type="predicted"/>
<feature type="transmembrane region" description="Helical" evidence="6">
    <location>
        <begin position="72"/>
        <end position="97"/>
    </location>
</feature>
<accession>A0A3B0S229</accession>
<gene>
    <name evidence="7" type="ORF">MNBD_ALPHA02-521</name>
</gene>